<dbReference type="Proteomes" id="UP000184520">
    <property type="component" value="Unassembled WGS sequence"/>
</dbReference>
<accession>A0A1M5LYY2</accession>
<dbReference type="SUPFAM" id="SSF56935">
    <property type="entry name" value="Porins"/>
    <property type="match status" value="1"/>
</dbReference>
<dbReference type="InterPro" id="IPR023614">
    <property type="entry name" value="Porin_dom_sf"/>
</dbReference>
<organism evidence="2 3">
    <name type="scientific">Marisediminitalea aggregata</name>
    <dbReference type="NCBI Taxonomy" id="634436"/>
    <lineage>
        <taxon>Bacteria</taxon>
        <taxon>Pseudomonadati</taxon>
        <taxon>Pseudomonadota</taxon>
        <taxon>Gammaproteobacteria</taxon>
        <taxon>Alteromonadales</taxon>
        <taxon>Alteromonadaceae</taxon>
        <taxon>Marisediminitalea</taxon>
    </lineage>
</organism>
<keyword evidence="3" id="KW-1185">Reference proteome</keyword>
<protein>
    <submittedName>
        <fullName evidence="2">Porin</fullName>
    </submittedName>
</protein>
<dbReference type="EMBL" id="FQWD01000004">
    <property type="protein sequence ID" value="SHG70120.1"/>
    <property type="molecule type" value="Genomic_DNA"/>
</dbReference>
<evidence type="ECO:0000256" key="1">
    <source>
        <dbReference type="SAM" id="SignalP"/>
    </source>
</evidence>
<feature type="chain" id="PRO_5012996986" evidence="1">
    <location>
        <begin position="27"/>
        <end position="402"/>
    </location>
</feature>
<feature type="signal peptide" evidence="1">
    <location>
        <begin position="1"/>
        <end position="26"/>
    </location>
</feature>
<dbReference type="RefSeq" id="WP_073323537.1">
    <property type="nucleotide sequence ID" value="NZ_FQWD01000004.1"/>
</dbReference>
<evidence type="ECO:0000313" key="3">
    <source>
        <dbReference type="Proteomes" id="UP000184520"/>
    </source>
</evidence>
<dbReference type="Gene3D" id="2.40.160.10">
    <property type="entry name" value="Porin"/>
    <property type="match status" value="1"/>
</dbReference>
<dbReference type="AlphaFoldDB" id="A0A1M5LYY2"/>
<sequence length="402" mass="45031">MYKRLNMRVLLCLAAACLSASQVCYGAEKLEISGFGRLVAGYLDDNNVSFEGYTNELTFSEQSLLAIQADYHLTDTLSVTSQLLAHNNSERDSGIEWFYLTYEPNSQWLFKAGKMRTPFYHYSDVLDVGFAYAWLSPPQQLYSAFLFNQYEGVSGIHRFSLGQVSGAIELYTGRYNGNTSFQQKRYPTDIDNLQGVVFNAIVGNHLKLRSSYITADFALDLEEITEFANILRGAGFVQSANSLTMEGEFDIYQLGAIYEEFDYHLAWEWMKITSNTILAPNIASYYVQGGYVFDSVTAHLTFANLITSDVEPVNEIPFGVNPGLDQLFIAYNTTLQRTKASDLKSLTLGVRWDAGVNVAFKAEVSHYQGGVGISTFEPLSESAASAFDERANLYQFGMEFVF</sequence>
<name>A0A1M5LYY2_9ALTE</name>
<dbReference type="STRING" id="634436.SAMN05216361_2840"/>
<proteinExistence type="predicted"/>
<reference evidence="3" key="1">
    <citation type="submission" date="2016-11" db="EMBL/GenBank/DDBJ databases">
        <authorList>
            <person name="Varghese N."/>
            <person name="Submissions S."/>
        </authorList>
    </citation>
    <scope>NUCLEOTIDE SEQUENCE [LARGE SCALE GENOMIC DNA]</scope>
    <source>
        <strain evidence="3">CGMCC 1.8995</strain>
    </source>
</reference>
<keyword evidence="1" id="KW-0732">Signal</keyword>
<evidence type="ECO:0000313" key="2">
    <source>
        <dbReference type="EMBL" id="SHG70120.1"/>
    </source>
</evidence>
<gene>
    <name evidence="2" type="ORF">SAMN05216361_2840</name>
</gene>
<dbReference type="OrthoDB" id="197869at2"/>